<dbReference type="GeneID" id="78455376"/>
<evidence type="ECO:0000313" key="3">
    <source>
        <dbReference type="EMBL" id="SQJ00510.1"/>
    </source>
</evidence>
<dbReference type="EMBL" id="LS483487">
    <property type="protein sequence ID" value="SQJ00510.1"/>
    <property type="molecule type" value="Genomic_DNA"/>
</dbReference>
<evidence type="ECO:0000313" key="4">
    <source>
        <dbReference type="Proteomes" id="UP000249008"/>
    </source>
</evidence>
<name>A0AAX1TM44_9FUSO</name>
<feature type="transmembrane region" description="Helical" evidence="1">
    <location>
        <begin position="94"/>
        <end position="109"/>
    </location>
</feature>
<evidence type="ECO:0000259" key="2">
    <source>
        <dbReference type="Pfam" id="PF07331"/>
    </source>
</evidence>
<keyword evidence="1" id="KW-0472">Membrane</keyword>
<dbReference type="Pfam" id="PF07331">
    <property type="entry name" value="TctB"/>
    <property type="match status" value="1"/>
</dbReference>
<evidence type="ECO:0000256" key="1">
    <source>
        <dbReference type="SAM" id="Phobius"/>
    </source>
</evidence>
<organism evidence="3 4">
    <name type="scientific">Fusobacterium ulcerans</name>
    <dbReference type="NCBI Taxonomy" id="861"/>
    <lineage>
        <taxon>Bacteria</taxon>
        <taxon>Fusobacteriati</taxon>
        <taxon>Fusobacteriota</taxon>
        <taxon>Fusobacteriia</taxon>
        <taxon>Fusobacteriales</taxon>
        <taxon>Fusobacteriaceae</taxon>
        <taxon>Fusobacterium</taxon>
    </lineage>
</organism>
<feature type="transmembrane region" description="Helical" evidence="1">
    <location>
        <begin position="71"/>
        <end position="88"/>
    </location>
</feature>
<dbReference type="KEGG" id="ful:C4N20_11170"/>
<feature type="transmembrane region" description="Helical" evidence="1">
    <location>
        <begin position="116"/>
        <end position="136"/>
    </location>
</feature>
<feature type="domain" description="DUF1468" evidence="2">
    <location>
        <begin position="6"/>
        <end position="141"/>
    </location>
</feature>
<accession>A0AAX1TM44</accession>
<proteinExistence type="predicted"/>
<keyword evidence="1" id="KW-1133">Transmembrane helix</keyword>
<dbReference type="InterPro" id="IPR009936">
    <property type="entry name" value="DUF1468"/>
</dbReference>
<feature type="transmembrane region" description="Helical" evidence="1">
    <location>
        <begin position="39"/>
        <end position="59"/>
    </location>
</feature>
<keyword evidence="1" id="KW-0812">Transmembrane</keyword>
<dbReference type="RefSeq" id="WP_005976375.1">
    <property type="nucleotide sequence ID" value="NZ_CABKNW010000001.1"/>
</dbReference>
<gene>
    <name evidence="3" type="ORF">NCTC12112_00790</name>
</gene>
<sequence length="146" mass="16432">MLETVFSAFLCIVSAFIFYSSTQFNMAFIGNSGLGPDFFPKVIAVILFILSAMLFVGSIKNKDKKSIYNPNMKYTFMVIFAFAVYIFLIDRIGYLVSTVIFAFVVITILKSKSKILNIIFAIAFPIALYLLFTYAFKVSLPTGLFI</sequence>
<dbReference type="Proteomes" id="UP000249008">
    <property type="component" value="Chromosome 1"/>
</dbReference>
<reference evidence="3 4" key="1">
    <citation type="submission" date="2018-06" db="EMBL/GenBank/DDBJ databases">
        <authorList>
            <consortium name="Pathogen Informatics"/>
            <person name="Doyle S."/>
        </authorList>
    </citation>
    <scope>NUCLEOTIDE SEQUENCE [LARGE SCALE GENOMIC DNA]</scope>
    <source>
        <strain evidence="3 4">NCTC12112</strain>
    </source>
</reference>
<dbReference type="AlphaFoldDB" id="A0AAX1TM44"/>
<protein>
    <submittedName>
        <fullName evidence="3">Tripartite tricarboxylate transporter TctB family</fullName>
    </submittedName>
</protein>